<dbReference type="GO" id="GO:0006886">
    <property type="term" value="P:intracellular protein transport"/>
    <property type="evidence" value="ECO:0007669"/>
    <property type="project" value="InterPro"/>
</dbReference>
<comment type="similarity">
    <text evidence="3">Belongs to the GGA protein family.</text>
</comment>
<dbReference type="InterPro" id="IPR041198">
    <property type="entry name" value="GGA_N-GAT"/>
</dbReference>
<dbReference type="PANTHER" id="PTHR45905:SF3">
    <property type="entry name" value="ADP-RIBOSYLATION FACTOR-BINDING PROTEIN GGA3"/>
    <property type="match status" value="1"/>
</dbReference>
<dbReference type="Gene3D" id="1.20.5.170">
    <property type="match status" value="1"/>
</dbReference>
<evidence type="ECO:0000256" key="2">
    <source>
        <dbReference type="ARBA" id="ARBA00004220"/>
    </source>
</evidence>
<evidence type="ECO:0000256" key="1">
    <source>
        <dbReference type="ARBA" id="ARBA00004150"/>
    </source>
</evidence>
<keyword evidence="7" id="KW-0653">Protein transport</keyword>
<keyword evidence="6" id="KW-0832">Ubl conjugation</keyword>
<evidence type="ECO:0000256" key="10">
    <source>
        <dbReference type="SAM" id="MobiDB-lite"/>
    </source>
</evidence>
<dbReference type="SUPFAM" id="SSF48464">
    <property type="entry name" value="ENTH/VHS domain"/>
    <property type="match status" value="1"/>
</dbReference>
<dbReference type="GO" id="GO:0006893">
    <property type="term" value="P:Golgi to plasma membrane transport"/>
    <property type="evidence" value="ECO:0007669"/>
    <property type="project" value="TreeGrafter"/>
</dbReference>
<dbReference type="Pfam" id="PF18308">
    <property type="entry name" value="GGA_N-GAT"/>
    <property type="match status" value="1"/>
</dbReference>
<dbReference type="Proteomes" id="UP000472271">
    <property type="component" value="Chromosome 8"/>
</dbReference>
<dbReference type="Pfam" id="PF02883">
    <property type="entry name" value="Alpha_adaptinC2"/>
    <property type="match status" value="1"/>
</dbReference>
<reference evidence="14" key="2">
    <citation type="submission" date="2025-08" db="UniProtKB">
        <authorList>
            <consortium name="Ensembl"/>
        </authorList>
    </citation>
    <scope>IDENTIFICATION</scope>
</reference>
<accession>A0A672Z8F0</accession>
<protein>
    <submittedName>
        <fullName evidence="14">Golgi associated, gamma adaptin ear containing, ARF binding protein 3b</fullName>
    </submittedName>
</protein>
<keyword evidence="9" id="KW-0472">Membrane</keyword>
<dbReference type="Gene3D" id="1.20.58.160">
    <property type="match status" value="1"/>
</dbReference>
<evidence type="ECO:0000259" key="11">
    <source>
        <dbReference type="PROSITE" id="PS50179"/>
    </source>
</evidence>
<feature type="compositionally biased region" description="Polar residues" evidence="10">
    <location>
        <begin position="371"/>
        <end position="380"/>
    </location>
</feature>
<dbReference type="PROSITE" id="PS50180">
    <property type="entry name" value="GAE"/>
    <property type="match status" value="1"/>
</dbReference>
<dbReference type="InterPro" id="IPR004152">
    <property type="entry name" value="GAT_dom"/>
</dbReference>
<gene>
    <name evidence="14" type="primary">gga3b</name>
</gene>
<dbReference type="InterPro" id="IPR027422">
    <property type="entry name" value="GGA1-3"/>
</dbReference>
<dbReference type="Gene3D" id="2.60.40.1230">
    <property type="match status" value="1"/>
</dbReference>
<evidence type="ECO:0000256" key="3">
    <source>
        <dbReference type="ARBA" id="ARBA00008099"/>
    </source>
</evidence>
<dbReference type="InterPro" id="IPR038425">
    <property type="entry name" value="GAT_sf"/>
</dbReference>
<keyword evidence="4" id="KW-0813">Transport</keyword>
<name>A0A672Z8F0_9TELE</name>
<dbReference type="InterPro" id="IPR008942">
    <property type="entry name" value="ENTH_VHS"/>
</dbReference>
<evidence type="ECO:0000256" key="4">
    <source>
        <dbReference type="ARBA" id="ARBA00022448"/>
    </source>
</evidence>
<feature type="domain" description="GAT" evidence="13">
    <location>
        <begin position="145"/>
        <end position="272"/>
    </location>
</feature>
<evidence type="ECO:0000256" key="5">
    <source>
        <dbReference type="ARBA" id="ARBA00022753"/>
    </source>
</evidence>
<dbReference type="GO" id="GO:0005802">
    <property type="term" value="C:trans-Golgi network"/>
    <property type="evidence" value="ECO:0007669"/>
    <property type="project" value="InterPro"/>
</dbReference>
<dbReference type="SMART" id="SM00809">
    <property type="entry name" value="Alpha_adaptinC2"/>
    <property type="match status" value="1"/>
</dbReference>
<dbReference type="GO" id="GO:0035091">
    <property type="term" value="F:phosphatidylinositol binding"/>
    <property type="evidence" value="ECO:0007669"/>
    <property type="project" value="InterPro"/>
</dbReference>
<dbReference type="Pfam" id="PF00790">
    <property type="entry name" value="VHS"/>
    <property type="match status" value="1"/>
</dbReference>
<evidence type="ECO:0000259" key="13">
    <source>
        <dbReference type="PROSITE" id="PS50909"/>
    </source>
</evidence>
<evidence type="ECO:0000256" key="8">
    <source>
        <dbReference type="ARBA" id="ARBA00023034"/>
    </source>
</evidence>
<dbReference type="SUPFAM" id="SSF89009">
    <property type="entry name" value="GAT-like domain"/>
    <property type="match status" value="1"/>
</dbReference>
<dbReference type="InterPro" id="IPR044111">
    <property type="entry name" value="GAT_GGA3"/>
</dbReference>
<evidence type="ECO:0000256" key="6">
    <source>
        <dbReference type="ARBA" id="ARBA00022843"/>
    </source>
</evidence>
<evidence type="ECO:0000313" key="15">
    <source>
        <dbReference type="Proteomes" id="UP000472271"/>
    </source>
</evidence>
<dbReference type="GO" id="GO:0031901">
    <property type="term" value="C:early endosome membrane"/>
    <property type="evidence" value="ECO:0007669"/>
    <property type="project" value="UniProtKB-SubCell"/>
</dbReference>
<dbReference type="PROSITE" id="PS50179">
    <property type="entry name" value="VHS"/>
    <property type="match status" value="1"/>
</dbReference>
<dbReference type="Gene3D" id="1.25.40.90">
    <property type="match status" value="1"/>
</dbReference>
<dbReference type="GO" id="GO:0034394">
    <property type="term" value="P:protein localization to cell surface"/>
    <property type="evidence" value="ECO:0007669"/>
    <property type="project" value="TreeGrafter"/>
</dbReference>
<reference evidence="14" key="3">
    <citation type="submission" date="2025-09" db="UniProtKB">
        <authorList>
            <consortium name="Ensembl"/>
        </authorList>
    </citation>
    <scope>IDENTIFICATION</scope>
</reference>
<comment type="subcellular location">
    <subcellularLocation>
        <location evidence="2">Early endosome membrane</location>
        <topology evidence="2">Peripheral membrane protein</topology>
    </subcellularLocation>
    <subcellularLocation>
        <location evidence="1">Golgi apparatus</location>
        <location evidence="1">trans-Golgi network membrane</location>
        <topology evidence="1">Peripheral membrane protein</topology>
    </subcellularLocation>
</comment>
<evidence type="ECO:0000313" key="14">
    <source>
        <dbReference type="Ensembl" id="ENSSORP00005013656.1"/>
    </source>
</evidence>
<evidence type="ECO:0000259" key="12">
    <source>
        <dbReference type="PROSITE" id="PS50180"/>
    </source>
</evidence>
<dbReference type="PROSITE" id="PS50909">
    <property type="entry name" value="GAT"/>
    <property type="match status" value="1"/>
</dbReference>
<dbReference type="InterPro" id="IPR013041">
    <property type="entry name" value="Clathrin_app_Ig-like_sf"/>
</dbReference>
<proteinExistence type="inferred from homology"/>
<feature type="domain" description="VHS" evidence="11">
    <location>
        <begin position="1"/>
        <end position="120"/>
    </location>
</feature>
<sequence length="555" mass="60950">EYIIGFCDQINKELEGPQIAVTLLVHKIHSPQEWEALQALTVLEACMKNCGRRFHNEVGKYRFLNELIKVVSPKYMGDSAPEKVKTKIVELLYSWTVAFPDEAKISEAYQTLRRQGLVTRDPELPLDRTLMPSPPTRPKHPVFDNEDMGKLLAELLRSKNPEDLQEANRLIKNMVKEDEARVQKVTKRMHTLEEVNINVKLLTEMLSHYNKDSSTDSDKEIIKELYERCDKLRRAAFKMATETEDNDTSLGDILQASDDLSKVISSYKKIVEGQPINGDSEDPQSTACHCESASPIPVLPPPPKHLGSQTNSPSHPPLDKASAALSLLDDELLSLGTHKIVLVGLIGVFFSSLSRGSSFGMPSAVPPLGPTQGSPSSASLFQGAMPGSPALSHTKAQSLGSAPGSPLFRSLSPCHPPLQGSPGRGPDVSLNNVHVPLEAIRPSKVLPVTAYDKDGVRVLLNFASECPPGRPDVLVMVVSMLNTAPLPVHSVVLQAAVPKVKTYSSVSQLSYKHPSILSLEKVRLRYKLAFTLGDRQCNEVGEVDQFPPPETWGHL</sequence>
<dbReference type="AlphaFoldDB" id="A0A672Z8F0"/>
<keyword evidence="15" id="KW-1185">Reference proteome</keyword>
<dbReference type="SMART" id="SM00288">
    <property type="entry name" value="VHS"/>
    <property type="match status" value="1"/>
</dbReference>
<keyword evidence="5" id="KW-0967">Endosome</keyword>
<evidence type="ECO:0000256" key="9">
    <source>
        <dbReference type="ARBA" id="ARBA00023136"/>
    </source>
</evidence>
<evidence type="ECO:0000256" key="7">
    <source>
        <dbReference type="ARBA" id="ARBA00022927"/>
    </source>
</evidence>
<dbReference type="GO" id="GO:0043130">
    <property type="term" value="F:ubiquitin binding"/>
    <property type="evidence" value="ECO:0007669"/>
    <property type="project" value="InterPro"/>
</dbReference>
<dbReference type="Ensembl" id="ENSSORT00005014069.1">
    <property type="protein sequence ID" value="ENSSORP00005013656.1"/>
    <property type="gene ID" value="ENSSORG00005006807.1"/>
</dbReference>
<feature type="domain" description="GAE" evidence="12">
    <location>
        <begin position="443"/>
        <end position="547"/>
    </location>
</feature>
<organism evidence="14 15">
    <name type="scientific">Sphaeramia orbicularis</name>
    <name type="common">orbiculate cardinalfish</name>
    <dbReference type="NCBI Taxonomy" id="375764"/>
    <lineage>
        <taxon>Eukaryota</taxon>
        <taxon>Metazoa</taxon>
        <taxon>Chordata</taxon>
        <taxon>Craniata</taxon>
        <taxon>Vertebrata</taxon>
        <taxon>Euteleostomi</taxon>
        <taxon>Actinopterygii</taxon>
        <taxon>Neopterygii</taxon>
        <taxon>Teleostei</taxon>
        <taxon>Neoteleostei</taxon>
        <taxon>Acanthomorphata</taxon>
        <taxon>Gobiaria</taxon>
        <taxon>Kurtiformes</taxon>
        <taxon>Apogonoidei</taxon>
        <taxon>Apogonidae</taxon>
        <taxon>Apogoninae</taxon>
        <taxon>Sphaeramia</taxon>
    </lineage>
</organism>
<dbReference type="InterPro" id="IPR008153">
    <property type="entry name" value="GAE_dom"/>
</dbReference>
<dbReference type="GO" id="GO:0031267">
    <property type="term" value="F:small GTPase binding"/>
    <property type="evidence" value="ECO:0007669"/>
    <property type="project" value="InterPro"/>
</dbReference>
<reference evidence="14" key="1">
    <citation type="submission" date="2019-06" db="EMBL/GenBank/DDBJ databases">
        <authorList>
            <consortium name="Wellcome Sanger Institute Data Sharing"/>
        </authorList>
    </citation>
    <scope>NUCLEOTIDE SEQUENCE [LARGE SCALE GENOMIC DNA]</scope>
</reference>
<dbReference type="PANTHER" id="PTHR45905">
    <property type="entry name" value="GOLGI-LOCALIZED, GAMMA-ADAPTIN EAR CONTAINING, ARF BINDING PROTEIN"/>
    <property type="match status" value="1"/>
</dbReference>
<feature type="region of interest" description="Disordered" evidence="10">
    <location>
        <begin position="273"/>
        <end position="318"/>
    </location>
</feature>
<feature type="region of interest" description="Disordered" evidence="10">
    <location>
        <begin position="364"/>
        <end position="403"/>
    </location>
</feature>
<dbReference type="Pfam" id="PF03127">
    <property type="entry name" value="GAT"/>
    <property type="match status" value="1"/>
</dbReference>
<dbReference type="CDD" id="cd14240">
    <property type="entry name" value="GAT_GGA3"/>
    <property type="match status" value="1"/>
</dbReference>
<dbReference type="SUPFAM" id="SSF49348">
    <property type="entry name" value="Clathrin adaptor appendage domain"/>
    <property type="match status" value="1"/>
</dbReference>
<dbReference type="InterPro" id="IPR008152">
    <property type="entry name" value="Clathrin_a/b/g-adaptin_app_Ig"/>
</dbReference>
<dbReference type="InterPro" id="IPR002014">
    <property type="entry name" value="VHS_dom"/>
</dbReference>
<keyword evidence="8" id="KW-0333">Golgi apparatus</keyword>